<feature type="transmembrane region" description="Helical" evidence="1">
    <location>
        <begin position="25"/>
        <end position="45"/>
    </location>
</feature>
<proteinExistence type="predicted"/>
<accession>A0A433SD53</accession>
<keyword evidence="3" id="KW-1185">Reference proteome</keyword>
<organism evidence="2 3">
    <name type="scientific">Saezia sanguinis</name>
    <dbReference type="NCBI Taxonomy" id="1965230"/>
    <lineage>
        <taxon>Bacteria</taxon>
        <taxon>Pseudomonadati</taxon>
        <taxon>Pseudomonadota</taxon>
        <taxon>Betaproteobacteria</taxon>
        <taxon>Burkholderiales</taxon>
        <taxon>Saeziaceae</taxon>
        <taxon>Saezia</taxon>
    </lineage>
</organism>
<evidence type="ECO:0000313" key="2">
    <source>
        <dbReference type="EMBL" id="RUS66673.1"/>
    </source>
</evidence>
<dbReference type="AlphaFoldDB" id="A0A433SD53"/>
<gene>
    <name evidence="2" type="ORF">CUZ56_01954</name>
</gene>
<name>A0A433SD53_9BURK</name>
<comment type="caution">
    <text evidence="2">The sequence shown here is derived from an EMBL/GenBank/DDBJ whole genome shotgun (WGS) entry which is preliminary data.</text>
</comment>
<keyword evidence="1" id="KW-1133">Transmembrane helix</keyword>
<evidence type="ECO:0000256" key="1">
    <source>
        <dbReference type="SAM" id="Phobius"/>
    </source>
</evidence>
<evidence type="ECO:0000313" key="3">
    <source>
        <dbReference type="Proteomes" id="UP000286947"/>
    </source>
</evidence>
<dbReference type="EMBL" id="PQSP01000004">
    <property type="protein sequence ID" value="RUS66673.1"/>
    <property type="molecule type" value="Genomic_DNA"/>
</dbReference>
<dbReference type="Proteomes" id="UP000286947">
    <property type="component" value="Unassembled WGS sequence"/>
</dbReference>
<reference evidence="2 3" key="1">
    <citation type="submission" date="2018-01" db="EMBL/GenBank/DDBJ databases">
        <title>Saezia sanguinis gen. nov., sp. nov., in the order Burkholderiales isolated from human blood.</title>
        <authorList>
            <person name="Medina-Pascual M.J."/>
            <person name="Valdezate S."/>
            <person name="Monzon S."/>
            <person name="Cuesta I."/>
            <person name="Carrasco G."/>
            <person name="Villalon P."/>
            <person name="Saez-Nieto J.A."/>
        </authorList>
    </citation>
    <scope>NUCLEOTIDE SEQUENCE [LARGE SCALE GENOMIC DNA]</scope>
    <source>
        <strain evidence="2 3">CNM695-12</strain>
    </source>
</reference>
<keyword evidence="1" id="KW-0812">Transmembrane</keyword>
<dbReference type="RefSeq" id="WP_126980149.1">
    <property type="nucleotide sequence ID" value="NZ_PQSP01000004.1"/>
</dbReference>
<sequence>MITTAKVITPFVCAGAGLLGAPVTVMALTILAVVAMFCTDIWGAVKPKFYSICRRRRFLSRQTNRVNWPNQAHELPPIEYEEVKWY</sequence>
<protein>
    <submittedName>
        <fullName evidence="2">Uncharacterized protein</fullName>
    </submittedName>
</protein>
<keyword evidence="1" id="KW-0472">Membrane</keyword>